<sequence>MYRRRWNNNNAWEVTEFEQKLQSLEVHGSDRYTGGQCPFSVHSVSTTDYSPLSDGHRHGSGRVTAPDHRGVGPGTDDFRVWKDRGQINGPRVKSFWCLNCLDCLGISRSDHVGELGLGSRGKRRNKEAWRKRGITLLVTGTAVRVTVRVAMERFAGELVAEDNNGNQPEGTSTAIVALFLLRSPARVVRQDGMFLFPRAWLVVGFVRTRGYFVARAHPRGNDGVIVCVSVSKCVCVSVCDGE</sequence>
<protein>
    <submittedName>
        <fullName evidence="2">Uncharacterized protein</fullName>
    </submittedName>
</protein>
<evidence type="ECO:0000313" key="3">
    <source>
        <dbReference type="Proteomes" id="UP000271974"/>
    </source>
</evidence>
<gene>
    <name evidence="2" type="ORF">EGW08_008309</name>
</gene>
<proteinExistence type="predicted"/>
<name>A0A433TQW6_ELYCH</name>
<organism evidence="2 3">
    <name type="scientific">Elysia chlorotica</name>
    <name type="common">Eastern emerald elysia</name>
    <name type="synonym">Sea slug</name>
    <dbReference type="NCBI Taxonomy" id="188477"/>
    <lineage>
        <taxon>Eukaryota</taxon>
        <taxon>Metazoa</taxon>
        <taxon>Spiralia</taxon>
        <taxon>Lophotrochozoa</taxon>
        <taxon>Mollusca</taxon>
        <taxon>Gastropoda</taxon>
        <taxon>Heterobranchia</taxon>
        <taxon>Euthyneura</taxon>
        <taxon>Panpulmonata</taxon>
        <taxon>Sacoglossa</taxon>
        <taxon>Placobranchoidea</taxon>
        <taxon>Plakobranchidae</taxon>
        <taxon>Elysia</taxon>
    </lineage>
</organism>
<evidence type="ECO:0000256" key="1">
    <source>
        <dbReference type="SAM" id="MobiDB-lite"/>
    </source>
</evidence>
<dbReference type="AlphaFoldDB" id="A0A433TQW6"/>
<keyword evidence="3" id="KW-1185">Reference proteome</keyword>
<dbReference type="Proteomes" id="UP000271974">
    <property type="component" value="Unassembled WGS sequence"/>
</dbReference>
<dbReference type="EMBL" id="RQTK01000224">
    <property type="protein sequence ID" value="RUS83954.1"/>
    <property type="molecule type" value="Genomic_DNA"/>
</dbReference>
<feature type="region of interest" description="Disordered" evidence="1">
    <location>
        <begin position="48"/>
        <end position="77"/>
    </location>
</feature>
<accession>A0A433TQW6</accession>
<reference evidence="2 3" key="1">
    <citation type="submission" date="2019-01" db="EMBL/GenBank/DDBJ databases">
        <title>A draft genome assembly of the solar-powered sea slug Elysia chlorotica.</title>
        <authorList>
            <person name="Cai H."/>
            <person name="Li Q."/>
            <person name="Fang X."/>
            <person name="Li J."/>
            <person name="Curtis N.E."/>
            <person name="Altenburger A."/>
            <person name="Shibata T."/>
            <person name="Feng M."/>
            <person name="Maeda T."/>
            <person name="Schwartz J.A."/>
            <person name="Shigenobu S."/>
            <person name="Lundholm N."/>
            <person name="Nishiyama T."/>
            <person name="Yang H."/>
            <person name="Hasebe M."/>
            <person name="Li S."/>
            <person name="Pierce S.K."/>
            <person name="Wang J."/>
        </authorList>
    </citation>
    <scope>NUCLEOTIDE SEQUENCE [LARGE SCALE GENOMIC DNA]</scope>
    <source>
        <strain evidence="2">EC2010</strain>
        <tissue evidence="2">Whole organism of an adult</tissue>
    </source>
</reference>
<feature type="compositionally biased region" description="Basic and acidic residues" evidence="1">
    <location>
        <begin position="65"/>
        <end position="77"/>
    </location>
</feature>
<evidence type="ECO:0000313" key="2">
    <source>
        <dbReference type="EMBL" id="RUS83954.1"/>
    </source>
</evidence>
<comment type="caution">
    <text evidence="2">The sequence shown here is derived from an EMBL/GenBank/DDBJ whole genome shotgun (WGS) entry which is preliminary data.</text>
</comment>